<dbReference type="Gene3D" id="3.40.109.10">
    <property type="entry name" value="NADH Oxidase"/>
    <property type="match status" value="1"/>
</dbReference>
<accession>A0A249LG71</accession>
<evidence type="ECO:0000313" key="4">
    <source>
        <dbReference type="EMBL" id="ASY28073.1"/>
    </source>
</evidence>
<dbReference type="CDD" id="cd02138">
    <property type="entry name" value="TdsD-like"/>
    <property type="match status" value="1"/>
</dbReference>
<feature type="domain" description="Nitroreductase" evidence="3">
    <location>
        <begin position="15"/>
        <end position="59"/>
    </location>
</feature>
<dbReference type="InterPro" id="IPR029479">
    <property type="entry name" value="Nitroreductase"/>
</dbReference>
<proteinExistence type="inferred from homology"/>
<dbReference type="EMBL" id="CP016782">
    <property type="protein sequence ID" value="ASY28073.1"/>
    <property type="molecule type" value="Genomic_DNA"/>
</dbReference>
<gene>
    <name evidence="4" type="ORF">PHILAsVB114_05515</name>
</gene>
<comment type="similarity">
    <text evidence="1">Belongs to the nitroreductase family.</text>
</comment>
<keyword evidence="5" id="KW-1185">Reference proteome</keyword>
<dbReference type="AlphaFoldDB" id="A0A249LG71"/>
<dbReference type="RefSeq" id="WP_095698378.1">
    <property type="nucleotide sequence ID" value="NZ_CP016782.1"/>
</dbReference>
<evidence type="ECO:0000259" key="3">
    <source>
        <dbReference type="Pfam" id="PF00881"/>
    </source>
</evidence>
<reference evidence="4 5" key="1">
    <citation type="submission" date="2016-07" db="EMBL/GenBank/DDBJ databases">
        <title>High microdiversification within the ubiquitous acI lineage of Actinobacteria.</title>
        <authorList>
            <person name="Neuenschwander S.M."/>
            <person name="Salcher M."/>
            <person name="Ghai R."/>
            <person name="Pernthaler J."/>
        </authorList>
    </citation>
    <scope>NUCLEOTIDE SEQUENCE [LARGE SCALE GENOMIC DNA]</scope>
    <source>
        <strain evidence="4">MMS-VB-114</strain>
    </source>
</reference>
<sequence length="190" mass="20941">MNKRADTSVSLHPLIAERWSPRAFDESATISSDDLRAIFEAARWAPSAFNAQPWKFIHGVRGDEKFTQISSLLIDFNKQWAPKASALILVNALTFREDGKENPTALYDTGLAVSLLTLEANHRGFDVHQMSGFDSQAAKATFSLEAGVEPVACIAVGKKTSPDSLPDEIKAREVAPRSRKSLDEIVNITW</sequence>
<dbReference type="OrthoDB" id="9802510at2"/>
<protein>
    <submittedName>
        <fullName evidence="4">Nitroreductase</fullName>
    </submittedName>
</protein>
<organism evidence="4 5">
    <name type="scientific">Candidatus Planktophila limnetica</name>
    <dbReference type="NCBI Taxonomy" id="573600"/>
    <lineage>
        <taxon>Bacteria</taxon>
        <taxon>Bacillati</taxon>
        <taxon>Actinomycetota</taxon>
        <taxon>Actinomycetes</taxon>
        <taxon>Candidatus Nanopelagicales</taxon>
        <taxon>Candidatus Nanopelagicaceae</taxon>
        <taxon>Candidatus Planktophila</taxon>
    </lineage>
</organism>
<dbReference type="PANTHER" id="PTHR43673">
    <property type="entry name" value="NAD(P)H NITROREDUCTASE YDGI-RELATED"/>
    <property type="match status" value="1"/>
</dbReference>
<dbReference type="KEGG" id="plim:PHILAsVB114_05515"/>
<dbReference type="GO" id="GO:0016491">
    <property type="term" value="F:oxidoreductase activity"/>
    <property type="evidence" value="ECO:0007669"/>
    <property type="project" value="UniProtKB-KW"/>
</dbReference>
<evidence type="ECO:0000256" key="2">
    <source>
        <dbReference type="ARBA" id="ARBA00023002"/>
    </source>
</evidence>
<dbReference type="InterPro" id="IPR000415">
    <property type="entry name" value="Nitroreductase-like"/>
</dbReference>
<dbReference type="SUPFAM" id="SSF55469">
    <property type="entry name" value="FMN-dependent nitroreductase-like"/>
    <property type="match status" value="1"/>
</dbReference>
<dbReference type="PANTHER" id="PTHR43673:SF10">
    <property type="entry name" value="NADH DEHYDROGENASE_NAD(P)H NITROREDUCTASE XCC3605-RELATED"/>
    <property type="match status" value="1"/>
</dbReference>
<dbReference type="Proteomes" id="UP000217221">
    <property type="component" value="Chromosome"/>
</dbReference>
<feature type="domain" description="Nitroreductase" evidence="3">
    <location>
        <begin position="77"/>
        <end position="158"/>
    </location>
</feature>
<name>A0A249LG71_9ACTN</name>
<evidence type="ECO:0000256" key="1">
    <source>
        <dbReference type="ARBA" id="ARBA00007118"/>
    </source>
</evidence>
<keyword evidence="2" id="KW-0560">Oxidoreductase</keyword>
<dbReference type="Pfam" id="PF00881">
    <property type="entry name" value="Nitroreductase"/>
    <property type="match status" value="2"/>
</dbReference>
<evidence type="ECO:0000313" key="5">
    <source>
        <dbReference type="Proteomes" id="UP000217221"/>
    </source>
</evidence>